<comment type="caution">
    <text evidence="3">The sequence shown here is derived from an EMBL/GenBank/DDBJ whole genome shotgun (WGS) entry which is preliminary data.</text>
</comment>
<dbReference type="EMBL" id="JALLKP010000001">
    <property type="protein sequence ID" value="KAK2197255.1"/>
    <property type="molecule type" value="Genomic_DNA"/>
</dbReference>
<dbReference type="PANTHER" id="PTHR46167:SF1">
    <property type="entry name" value="N-LYSINE METHYLTRANSFERASE KMT5A"/>
    <property type="match status" value="1"/>
</dbReference>
<dbReference type="GeneID" id="94334552"/>
<dbReference type="Proteomes" id="UP001214638">
    <property type="component" value="Unassembled WGS sequence"/>
</dbReference>
<feature type="domain" description="SET" evidence="2">
    <location>
        <begin position="718"/>
        <end position="843"/>
    </location>
</feature>
<dbReference type="SUPFAM" id="SSF82199">
    <property type="entry name" value="SET domain"/>
    <property type="match status" value="1"/>
</dbReference>
<dbReference type="InterPro" id="IPR051760">
    <property type="entry name" value="KMT5A"/>
</dbReference>
<feature type="compositionally biased region" description="Basic and acidic residues" evidence="1">
    <location>
        <begin position="91"/>
        <end position="102"/>
    </location>
</feature>
<dbReference type="InterPro" id="IPR001214">
    <property type="entry name" value="SET_dom"/>
</dbReference>
<feature type="region of interest" description="Disordered" evidence="1">
    <location>
        <begin position="85"/>
        <end position="109"/>
    </location>
</feature>
<reference evidence="3" key="1">
    <citation type="journal article" date="2023" name="Nat. Microbiol.">
        <title>Babesia duncani multi-omics identifies virulence factors and drug targets.</title>
        <authorList>
            <person name="Singh P."/>
            <person name="Lonardi S."/>
            <person name="Liang Q."/>
            <person name="Vydyam P."/>
            <person name="Khabirova E."/>
            <person name="Fang T."/>
            <person name="Gihaz S."/>
            <person name="Thekkiniath J."/>
            <person name="Munshi M."/>
            <person name="Abel S."/>
            <person name="Ciampossin L."/>
            <person name="Batugedara G."/>
            <person name="Gupta M."/>
            <person name="Lu X.M."/>
            <person name="Lenz T."/>
            <person name="Chakravarty S."/>
            <person name="Cornillot E."/>
            <person name="Hu Y."/>
            <person name="Ma W."/>
            <person name="Gonzalez L.M."/>
            <person name="Sanchez S."/>
            <person name="Estrada K."/>
            <person name="Sanchez-Flores A."/>
            <person name="Montero E."/>
            <person name="Harb O.S."/>
            <person name="Le Roch K.G."/>
            <person name="Mamoun C.B."/>
        </authorList>
    </citation>
    <scope>NUCLEOTIDE SEQUENCE</scope>
    <source>
        <strain evidence="3">WA1</strain>
    </source>
</reference>
<organism evidence="3 4">
    <name type="scientific">Babesia duncani</name>
    <dbReference type="NCBI Taxonomy" id="323732"/>
    <lineage>
        <taxon>Eukaryota</taxon>
        <taxon>Sar</taxon>
        <taxon>Alveolata</taxon>
        <taxon>Apicomplexa</taxon>
        <taxon>Aconoidasida</taxon>
        <taxon>Piroplasmida</taxon>
        <taxon>Babesiidae</taxon>
        <taxon>Babesia</taxon>
    </lineage>
</organism>
<dbReference type="GO" id="GO:0006357">
    <property type="term" value="P:regulation of transcription by RNA polymerase II"/>
    <property type="evidence" value="ECO:0007669"/>
    <property type="project" value="TreeGrafter"/>
</dbReference>
<evidence type="ECO:0000259" key="2">
    <source>
        <dbReference type="PROSITE" id="PS50280"/>
    </source>
</evidence>
<name>A0AAD9PLV0_9APIC</name>
<evidence type="ECO:0000313" key="4">
    <source>
        <dbReference type="Proteomes" id="UP001214638"/>
    </source>
</evidence>
<dbReference type="AlphaFoldDB" id="A0AAD9PLV0"/>
<protein>
    <submittedName>
        <fullName evidence="3">Bifunctional SET domain superfamily/SET domain</fullName>
    </submittedName>
</protein>
<dbReference type="RefSeq" id="XP_067804097.1">
    <property type="nucleotide sequence ID" value="XM_067945306.1"/>
</dbReference>
<proteinExistence type="predicted"/>
<dbReference type="GO" id="GO:0005634">
    <property type="term" value="C:nucleus"/>
    <property type="evidence" value="ECO:0007669"/>
    <property type="project" value="TreeGrafter"/>
</dbReference>
<dbReference type="KEGG" id="bdw:94334552"/>
<evidence type="ECO:0000313" key="3">
    <source>
        <dbReference type="EMBL" id="KAK2197255.1"/>
    </source>
</evidence>
<dbReference type="Gene3D" id="2.170.270.10">
    <property type="entry name" value="SET domain"/>
    <property type="match status" value="1"/>
</dbReference>
<feature type="region of interest" description="Disordered" evidence="1">
    <location>
        <begin position="143"/>
        <end position="162"/>
    </location>
</feature>
<dbReference type="Pfam" id="PF00856">
    <property type="entry name" value="SET"/>
    <property type="match status" value="1"/>
</dbReference>
<keyword evidence="4" id="KW-1185">Reference proteome</keyword>
<dbReference type="GO" id="GO:0005700">
    <property type="term" value="C:polytene chromosome"/>
    <property type="evidence" value="ECO:0007669"/>
    <property type="project" value="TreeGrafter"/>
</dbReference>
<accession>A0AAD9PLV0</accession>
<dbReference type="GO" id="GO:0042799">
    <property type="term" value="F:histone H4K20 methyltransferase activity"/>
    <property type="evidence" value="ECO:0007669"/>
    <property type="project" value="TreeGrafter"/>
</dbReference>
<gene>
    <name evidence="3" type="ORF">BdWA1_000254</name>
</gene>
<dbReference type="InterPro" id="IPR046341">
    <property type="entry name" value="SET_dom_sf"/>
</dbReference>
<dbReference type="PROSITE" id="PS50280">
    <property type="entry name" value="SET"/>
    <property type="match status" value="1"/>
</dbReference>
<dbReference type="PANTHER" id="PTHR46167">
    <property type="entry name" value="N-LYSINE METHYLTRANSFERASE KMT5A"/>
    <property type="match status" value="1"/>
</dbReference>
<dbReference type="SMART" id="SM00317">
    <property type="entry name" value="SET"/>
    <property type="match status" value="1"/>
</dbReference>
<evidence type="ECO:0000256" key="1">
    <source>
        <dbReference type="SAM" id="MobiDB-lite"/>
    </source>
</evidence>
<sequence>MRGNRYYNSRTYTSLNALKIDHGESSSNFCVFSNESKSLNSDRYVDLDAFSDFTKINPISRDTGISSVACTPYAVTLESIKSGNGSCIRKKSSEPSPQKENDVGLSRQETLYQDDLDEGNYNNRTETMLSEYVTVGDGDIPESEWSVLQNGGDGSKFPEKSYDLQQNDMDDEEVSPEPKTPSLTFNQLVDLVNKHKKDPASYFDNLSSLTGSKYIEYNKVLKLFWLSNDEVFGLLRVPTLSTLNQMNDTEKIYVLFTPMGIDIVQDVSHVKNVGTRPNKTPFVVLYSYNFKSMYFRVVPRLINDSQKVVFVQSRDGESISVKYKNNQRYTYISGDLMDDDNQNEYLFYRGFLPGVDVTNETCRVKIHVQRYKSLHGTSPPPNFQKRQETYDPQVASPSNVLSSQSHEYPNIGSVSGTNISDSAAIAIDCEFNLPKALASECKLLAGLESVQNKEQSSESMANFRLESMLKRNFAITSPNGKRMICENPKSFLKGASDGGDKVLFRANNSNICEGDAVQIRIPTIYRGHYEYDRIRLYNRSTLVKCSKAIKEFAGHLKTDVPSSIAQYCPCLFWNLALYGHVDVVLSELCPSLVETVRKRKRNGNEPAPAVETPLYSYKKPREDDSTVNHYMDNNFIMMQSIFDRDARAKIEKLLEIQKSQNYMGHKPNRKVFGKNLTNEELLSIVLDDNCFPKVPMQILNDVQRRLVYQECMRRNYFAPIHIDSAKEKGRGVYAAFEIGKDDFVVEYKGELITGKIAKNRDEKYSRSRTYMGSFIFHFKHDGRNFCIDATEEDINFGPARLINHSRRNPNLVAKTVALDNFPRLFFVAKRNINWGEELLVDYGERDPEIIKDNPWLLT</sequence>